<evidence type="ECO:0000313" key="3">
    <source>
        <dbReference type="RefSeq" id="XP_026677936.1"/>
    </source>
</evidence>
<dbReference type="PaxDb" id="121845-A0A3Q0INQ5"/>
<gene>
    <name evidence="3" type="primary">LOC103507198</name>
</gene>
<dbReference type="SUPFAM" id="SSF140576">
    <property type="entry name" value="HIV integrase-binding domain"/>
    <property type="match status" value="1"/>
</dbReference>
<name>A0A3Q0INQ5_DIACI</name>
<evidence type="ECO:0000259" key="1">
    <source>
        <dbReference type="Pfam" id="PF11467"/>
    </source>
</evidence>
<dbReference type="InterPro" id="IPR021567">
    <property type="entry name" value="LEDGF_IBD"/>
</dbReference>
<sequence length="256" mass="28783">MDFTLQDGSLLNPNAVPVEHPSIDKLDTLLGKHPLDALTAAAEFADKFPDGLIPIESTDKLPPHLLPTDMTGVQAKVQEFENLKRLIEKGGAIPLEYDTPYSSSSSASWQNRQSELINNPAVKYDNLRIECKMLALEKIIKDSLTMSKMNFPRALSRIDAMMFLDISSQMLIKNPEVIDTFRRLQRFNVHRELSGISNEDDFTVAQIQAALIRFGAERVCEKFAALFDIPPGKSFYEVYCADYEQRKSTGATKHKS</sequence>
<dbReference type="Gene3D" id="1.20.930.10">
    <property type="entry name" value="Conserved domain common to transcription factors TFIIS, elongin A, CRSP70"/>
    <property type="match status" value="1"/>
</dbReference>
<feature type="domain" description="Lens epithelium-derived growth factor integrase-binding" evidence="1">
    <location>
        <begin position="130"/>
        <end position="246"/>
    </location>
</feature>
<dbReference type="InterPro" id="IPR036218">
    <property type="entry name" value="HIVI-bd_sf"/>
</dbReference>
<dbReference type="AlphaFoldDB" id="A0A3Q0INQ5"/>
<dbReference type="Pfam" id="PF11467">
    <property type="entry name" value="LEDGF"/>
    <property type="match status" value="1"/>
</dbReference>
<reference evidence="3" key="1">
    <citation type="submission" date="2025-08" db="UniProtKB">
        <authorList>
            <consortium name="RefSeq"/>
        </authorList>
    </citation>
    <scope>IDENTIFICATION</scope>
</reference>
<dbReference type="GeneID" id="103507198"/>
<proteinExistence type="predicted"/>
<dbReference type="RefSeq" id="XP_026677936.1">
    <property type="nucleotide sequence ID" value="XM_026822135.1"/>
</dbReference>
<evidence type="ECO:0000313" key="2">
    <source>
        <dbReference type="Proteomes" id="UP000079169"/>
    </source>
</evidence>
<keyword evidence="2" id="KW-1185">Reference proteome</keyword>
<dbReference type="KEGG" id="dci:103507198"/>
<accession>A0A3Q0INQ5</accession>
<dbReference type="STRING" id="121845.A0A3Q0INQ5"/>
<protein>
    <submittedName>
        <fullName evidence="3">Uncharacterized protein LOC103507198</fullName>
    </submittedName>
</protein>
<dbReference type="Proteomes" id="UP000079169">
    <property type="component" value="Unplaced"/>
</dbReference>
<dbReference type="InterPro" id="IPR035441">
    <property type="entry name" value="TFIIS/LEDGF_dom_sf"/>
</dbReference>
<organism evidence="2 3">
    <name type="scientific">Diaphorina citri</name>
    <name type="common">Asian citrus psyllid</name>
    <dbReference type="NCBI Taxonomy" id="121845"/>
    <lineage>
        <taxon>Eukaryota</taxon>
        <taxon>Metazoa</taxon>
        <taxon>Ecdysozoa</taxon>
        <taxon>Arthropoda</taxon>
        <taxon>Hexapoda</taxon>
        <taxon>Insecta</taxon>
        <taxon>Pterygota</taxon>
        <taxon>Neoptera</taxon>
        <taxon>Paraneoptera</taxon>
        <taxon>Hemiptera</taxon>
        <taxon>Sternorrhyncha</taxon>
        <taxon>Psylloidea</taxon>
        <taxon>Psyllidae</taxon>
        <taxon>Diaphorininae</taxon>
        <taxon>Diaphorina</taxon>
    </lineage>
</organism>